<name>A0A0C2W6W8_AMAMK</name>
<protein>
    <recommendedName>
        <fullName evidence="4">Zn(2)-C6 fungal-type domain-containing protein</fullName>
    </recommendedName>
</protein>
<comment type="subcellular location">
    <subcellularLocation>
        <location evidence="1">Nucleus</location>
    </subcellularLocation>
</comment>
<dbReference type="PROSITE" id="PS50048">
    <property type="entry name" value="ZN2_CY6_FUNGAL_2"/>
    <property type="match status" value="1"/>
</dbReference>
<dbReference type="GO" id="GO:0008270">
    <property type="term" value="F:zinc ion binding"/>
    <property type="evidence" value="ECO:0007669"/>
    <property type="project" value="InterPro"/>
</dbReference>
<dbReference type="InterPro" id="IPR001138">
    <property type="entry name" value="Zn2Cys6_DnaBD"/>
</dbReference>
<dbReference type="PANTHER" id="PTHR31001:SF89">
    <property type="entry name" value="ZN(2)-C6 FUNGAL-TYPE DOMAIN-CONTAINING PROTEIN"/>
    <property type="match status" value="1"/>
</dbReference>
<feature type="region of interest" description="Disordered" evidence="3">
    <location>
        <begin position="199"/>
        <end position="266"/>
    </location>
</feature>
<dbReference type="InParanoid" id="A0A0C2W6W8"/>
<dbReference type="PROSITE" id="PS00463">
    <property type="entry name" value="ZN2_CY6_FUNGAL_1"/>
    <property type="match status" value="1"/>
</dbReference>
<keyword evidence="6" id="KW-1185">Reference proteome</keyword>
<dbReference type="Proteomes" id="UP000054549">
    <property type="component" value="Unassembled WGS sequence"/>
</dbReference>
<keyword evidence="2" id="KW-0539">Nucleus</keyword>
<feature type="compositionally biased region" description="Polar residues" evidence="3">
    <location>
        <begin position="239"/>
        <end position="266"/>
    </location>
</feature>
<gene>
    <name evidence="5" type="ORF">M378DRAFT_113194</name>
</gene>
<dbReference type="OrthoDB" id="3362851at2759"/>
<dbReference type="Pfam" id="PF00172">
    <property type="entry name" value="Zn_clus"/>
    <property type="match status" value="1"/>
</dbReference>
<feature type="non-terminal residue" evidence="5">
    <location>
        <position position="266"/>
    </location>
</feature>
<dbReference type="STRING" id="946122.A0A0C2W6W8"/>
<feature type="compositionally biased region" description="Polar residues" evidence="3">
    <location>
        <begin position="19"/>
        <end position="46"/>
    </location>
</feature>
<dbReference type="SMART" id="SM00066">
    <property type="entry name" value="GAL4"/>
    <property type="match status" value="1"/>
</dbReference>
<evidence type="ECO:0000313" key="5">
    <source>
        <dbReference type="EMBL" id="KIL56892.1"/>
    </source>
</evidence>
<dbReference type="SUPFAM" id="SSF57701">
    <property type="entry name" value="Zn2/Cys6 DNA-binding domain"/>
    <property type="match status" value="1"/>
</dbReference>
<proteinExistence type="predicted"/>
<feature type="region of interest" description="Disordered" evidence="3">
    <location>
        <begin position="1"/>
        <end position="61"/>
    </location>
</feature>
<sequence length="266" mass="29359">MRGDHLSMHPTRAHLSIGDVQNTRRSSPPSNILPSGSASTHSQTPLPSIRQLHPYLPPTGMSAPVTMADSLGAARMPYPAHASDPYSQGHPHSMAPHYASRARESNPPYPLPDSEVDELEQQCPPKKKRRRQALSCTECKRRKIKCDRSQPCAPCTRRGEQAKCHWHVVEPVGKDVTRQEFDELKSRVEELETYLNQLLPPDSTPRPLSHHRHLPGVPGAIAAEAVPSFHPGYSGHPSLPQQRTQAYHGGSPSSSPQAQRVPATQR</sequence>
<dbReference type="EMBL" id="KN818393">
    <property type="protein sequence ID" value="KIL56892.1"/>
    <property type="molecule type" value="Genomic_DNA"/>
</dbReference>
<evidence type="ECO:0000256" key="3">
    <source>
        <dbReference type="SAM" id="MobiDB-lite"/>
    </source>
</evidence>
<dbReference type="HOGENOM" id="CLU_1047862_0_0_1"/>
<reference evidence="5 6" key="1">
    <citation type="submission" date="2014-04" db="EMBL/GenBank/DDBJ databases">
        <title>Evolutionary Origins and Diversification of the Mycorrhizal Mutualists.</title>
        <authorList>
            <consortium name="DOE Joint Genome Institute"/>
            <consortium name="Mycorrhizal Genomics Consortium"/>
            <person name="Kohler A."/>
            <person name="Kuo A."/>
            <person name="Nagy L.G."/>
            <person name="Floudas D."/>
            <person name="Copeland A."/>
            <person name="Barry K.W."/>
            <person name="Cichocki N."/>
            <person name="Veneault-Fourrey C."/>
            <person name="LaButti K."/>
            <person name="Lindquist E.A."/>
            <person name="Lipzen A."/>
            <person name="Lundell T."/>
            <person name="Morin E."/>
            <person name="Murat C."/>
            <person name="Riley R."/>
            <person name="Ohm R."/>
            <person name="Sun H."/>
            <person name="Tunlid A."/>
            <person name="Henrissat B."/>
            <person name="Grigoriev I.V."/>
            <person name="Hibbett D.S."/>
            <person name="Martin F."/>
        </authorList>
    </citation>
    <scope>NUCLEOTIDE SEQUENCE [LARGE SCALE GENOMIC DNA]</scope>
    <source>
        <strain evidence="5 6">Koide BX008</strain>
    </source>
</reference>
<dbReference type="GO" id="GO:0005634">
    <property type="term" value="C:nucleus"/>
    <property type="evidence" value="ECO:0007669"/>
    <property type="project" value="UniProtKB-SubCell"/>
</dbReference>
<accession>A0A0C2W6W8</accession>
<dbReference type="InterPro" id="IPR036864">
    <property type="entry name" value="Zn2-C6_fun-type_DNA-bd_sf"/>
</dbReference>
<evidence type="ECO:0000313" key="6">
    <source>
        <dbReference type="Proteomes" id="UP000054549"/>
    </source>
</evidence>
<evidence type="ECO:0000259" key="4">
    <source>
        <dbReference type="PROSITE" id="PS50048"/>
    </source>
</evidence>
<dbReference type="CDD" id="cd00067">
    <property type="entry name" value="GAL4"/>
    <property type="match status" value="1"/>
</dbReference>
<evidence type="ECO:0000256" key="1">
    <source>
        <dbReference type="ARBA" id="ARBA00004123"/>
    </source>
</evidence>
<dbReference type="Gene3D" id="4.10.240.10">
    <property type="entry name" value="Zn(2)-C6 fungal-type DNA-binding domain"/>
    <property type="match status" value="1"/>
</dbReference>
<dbReference type="InterPro" id="IPR050613">
    <property type="entry name" value="Sec_Metabolite_Reg"/>
</dbReference>
<evidence type="ECO:0000256" key="2">
    <source>
        <dbReference type="ARBA" id="ARBA00023242"/>
    </source>
</evidence>
<dbReference type="AlphaFoldDB" id="A0A0C2W6W8"/>
<dbReference type="PANTHER" id="PTHR31001">
    <property type="entry name" value="UNCHARACTERIZED TRANSCRIPTIONAL REGULATORY PROTEIN"/>
    <property type="match status" value="1"/>
</dbReference>
<feature type="domain" description="Zn(2)-C6 fungal-type" evidence="4">
    <location>
        <begin position="135"/>
        <end position="166"/>
    </location>
</feature>
<feature type="region of interest" description="Disordered" evidence="3">
    <location>
        <begin position="83"/>
        <end position="126"/>
    </location>
</feature>
<organism evidence="5 6">
    <name type="scientific">Amanita muscaria (strain Koide BX008)</name>
    <dbReference type="NCBI Taxonomy" id="946122"/>
    <lineage>
        <taxon>Eukaryota</taxon>
        <taxon>Fungi</taxon>
        <taxon>Dikarya</taxon>
        <taxon>Basidiomycota</taxon>
        <taxon>Agaricomycotina</taxon>
        <taxon>Agaricomycetes</taxon>
        <taxon>Agaricomycetidae</taxon>
        <taxon>Agaricales</taxon>
        <taxon>Pluteineae</taxon>
        <taxon>Amanitaceae</taxon>
        <taxon>Amanita</taxon>
    </lineage>
</organism>
<dbReference type="GO" id="GO:0000981">
    <property type="term" value="F:DNA-binding transcription factor activity, RNA polymerase II-specific"/>
    <property type="evidence" value="ECO:0007669"/>
    <property type="project" value="InterPro"/>
</dbReference>